<proteinExistence type="predicted"/>
<accession>A0A8X6P4R0</accession>
<sequence length="124" mass="13599">MFPVKQTTRDRKPHFQRGDKVKKEEPSEVVWYGGGTPVVFKSKCPSSKGKEERNHGTFISVILQSASYPSKHLATLKVTIIGVVGTSSADTATTHAIADETLYHILKKQGTTFTNGSFTVFLAD</sequence>
<evidence type="ECO:0000256" key="1">
    <source>
        <dbReference type="SAM" id="MobiDB-lite"/>
    </source>
</evidence>
<feature type="compositionally biased region" description="Basic and acidic residues" evidence="1">
    <location>
        <begin position="16"/>
        <end position="26"/>
    </location>
</feature>
<evidence type="ECO:0000313" key="2">
    <source>
        <dbReference type="EMBL" id="GFT51451.1"/>
    </source>
</evidence>
<keyword evidence="3" id="KW-1185">Reference proteome</keyword>
<dbReference type="Proteomes" id="UP000887013">
    <property type="component" value="Unassembled WGS sequence"/>
</dbReference>
<dbReference type="AlphaFoldDB" id="A0A8X6P4R0"/>
<name>A0A8X6P4R0_NEPPI</name>
<protein>
    <submittedName>
        <fullName evidence="2">Uncharacterized protein</fullName>
    </submittedName>
</protein>
<comment type="caution">
    <text evidence="2">The sequence shown here is derived from an EMBL/GenBank/DDBJ whole genome shotgun (WGS) entry which is preliminary data.</text>
</comment>
<dbReference type="EMBL" id="BMAW01016930">
    <property type="protein sequence ID" value="GFT51451.1"/>
    <property type="molecule type" value="Genomic_DNA"/>
</dbReference>
<reference evidence="2" key="1">
    <citation type="submission" date="2020-08" db="EMBL/GenBank/DDBJ databases">
        <title>Multicomponent nature underlies the extraordinary mechanical properties of spider dragline silk.</title>
        <authorList>
            <person name="Kono N."/>
            <person name="Nakamura H."/>
            <person name="Mori M."/>
            <person name="Yoshida Y."/>
            <person name="Ohtoshi R."/>
            <person name="Malay A.D."/>
            <person name="Moran D.A.P."/>
            <person name="Tomita M."/>
            <person name="Numata K."/>
            <person name="Arakawa K."/>
        </authorList>
    </citation>
    <scope>NUCLEOTIDE SEQUENCE</scope>
</reference>
<evidence type="ECO:0000313" key="3">
    <source>
        <dbReference type="Proteomes" id="UP000887013"/>
    </source>
</evidence>
<gene>
    <name evidence="2" type="ORF">NPIL_288911</name>
</gene>
<feature type="region of interest" description="Disordered" evidence="1">
    <location>
        <begin position="1"/>
        <end position="26"/>
    </location>
</feature>
<organism evidence="2 3">
    <name type="scientific">Nephila pilipes</name>
    <name type="common">Giant wood spider</name>
    <name type="synonym">Nephila maculata</name>
    <dbReference type="NCBI Taxonomy" id="299642"/>
    <lineage>
        <taxon>Eukaryota</taxon>
        <taxon>Metazoa</taxon>
        <taxon>Ecdysozoa</taxon>
        <taxon>Arthropoda</taxon>
        <taxon>Chelicerata</taxon>
        <taxon>Arachnida</taxon>
        <taxon>Araneae</taxon>
        <taxon>Araneomorphae</taxon>
        <taxon>Entelegynae</taxon>
        <taxon>Araneoidea</taxon>
        <taxon>Nephilidae</taxon>
        <taxon>Nephila</taxon>
    </lineage>
</organism>